<keyword evidence="3" id="KW-1185">Reference proteome</keyword>
<keyword evidence="1" id="KW-0812">Transmembrane</keyword>
<dbReference type="Proteomes" id="UP000054007">
    <property type="component" value="Unassembled WGS sequence"/>
</dbReference>
<gene>
    <name evidence="2" type="ORF">CYLTODRAFT_421990</name>
</gene>
<organism evidence="2 3">
    <name type="scientific">Cylindrobasidium torrendii FP15055 ss-10</name>
    <dbReference type="NCBI Taxonomy" id="1314674"/>
    <lineage>
        <taxon>Eukaryota</taxon>
        <taxon>Fungi</taxon>
        <taxon>Dikarya</taxon>
        <taxon>Basidiomycota</taxon>
        <taxon>Agaricomycotina</taxon>
        <taxon>Agaricomycetes</taxon>
        <taxon>Agaricomycetidae</taxon>
        <taxon>Agaricales</taxon>
        <taxon>Marasmiineae</taxon>
        <taxon>Physalacriaceae</taxon>
        <taxon>Cylindrobasidium</taxon>
    </lineage>
</organism>
<feature type="transmembrane region" description="Helical" evidence="1">
    <location>
        <begin position="194"/>
        <end position="215"/>
    </location>
</feature>
<evidence type="ECO:0000313" key="3">
    <source>
        <dbReference type="Proteomes" id="UP000054007"/>
    </source>
</evidence>
<keyword evidence="1" id="KW-1133">Transmembrane helix</keyword>
<feature type="transmembrane region" description="Helical" evidence="1">
    <location>
        <begin position="236"/>
        <end position="257"/>
    </location>
</feature>
<proteinExistence type="predicted"/>
<reference evidence="2 3" key="1">
    <citation type="journal article" date="2015" name="Fungal Genet. Biol.">
        <title>Evolution of novel wood decay mechanisms in Agaricales revealed by the genome sequences of Fistulina hepatica and Cylindrobasidium torrendii.</title>
        <authorList>
            <person name="Floudas D."/>
            <person name="Held B.W."/>
            <person name="Riley R."/>
            <person name="Nagy L.G."/>
            <person name="Koehler G."/>
            <person name="Ransdell A.S."/>
            <person name="Younus H."/>
            <person name="Chow J."/>
            <person name="Chiniquy J."/>
            <person name="Lipzen A."/>
            <person name="Tritt A."/>
            <person name="Sun H."/>
            <person name="Haridas S."/>
            <person name="LaButti K."/>
            <person name="Ohm R.A."/>
            <person name="Kues U."/>
            <person name="Blanchette R.A."/>
            <person name="Grigoriev I.V."/>
            <person name="Minto R.E."/>
            <person name="Hibbett D.S."/>
        </authorList>
    </citation>
    <scope>NUCLEOTIDE SEQUENCE [LARGE SCALE GENOMIC DNA]</scope>
    <source>
        <strain evidence="2 3">FP15055 ss-10</strain>
    </source>
</reference>
<keyword evidence="1" id="KW-0472">Membrane</keyword>
<feature type="transmembrane region" description="Helical" evidence="1">
    <location>
        <begin position="149"/>
        <end position="168"/>
    </location>
</feature>
<feature type="transmembrane region" description="Helical" evidence="1">
    <location>
        <begin position="119"/>
        <end position="137"/>
    </location>
</feature>
<feature type="transmembrane region" description="Helical" evidence="1">
    <location>
        <begin position="269"/>
        <end position="293"/>
    </location>
</feature>
<accession>A0A0D7BEM3</accession>
<dbReference type="EMBL" id="KN880511">
    <property type="protein sequence ID" value="KIY68046.1"/>
    <property type="molecule type" value="Genomic_DNA"/>
</dbReference>
<evidence type="ECO:0000256" key="1">
    <source>
        <dbReference type="SAM" id="Phobius"/>
    </source>
</evidence>
<protein>
    <recommendedName>
        <fullName evidence="4">Family A G protein-coupled receptor-like protein</fullName>
    </recommendedName>
</protein>
<dbReference type="AlphaFoldDB" id="A0A0D7BEM3"/>
<name>A0A0D7BEM3_9AGAR</name>
<feature type="transmembrane region" description="Helical" evidence="1">
    <location>
        <begin position="20"/>
        <end position="44"/>
    </location>
</feature>
<dbReference type="OrthoDB" id="2744793at2759"/>
<evidence type="ECO:0000313" key="2">
    <source>
        <dbReference type="EMBL" id="KIY68046.1"/>
    </source>
</evidence>
<sequence length="360" mass="40289">MSTTLTAEDQYLLDYSGRMYMHGIVGIICESVWWAIYLVLFIYATRLQLSHGLRTIPAIVMFAVTLILFASSTSLLGMNATWLMTQLNGMLIDYPDLALWDRVSKTNERLAQFGVPMEALFLTNMIIGDSVVIWRAWALWQGGGRMRWLLAAPISFLCVSFGFMVQALKCLSDGAFGQSTIPDGGRLCAWSEPISWGISLLTNISSTTLIAIKAWQARRFFKDTSMGHRKTTSERILILLVESGFIYCLFWLSQVILFFEFDYTNSRMFAYDILGTLGDQLSGLYPTIIIVLVNKHRSLSNDVCPSFHVESEHRGGSDELPTIQFGEGLKTTTYQPDSTMGATSLGMTLSTTTSRESELV</sequence>
<evidence type="ECO:0008006" key="4">
    <source>
        <dbReference type="Google" id="ProtNLM"/>
    </source>
</evidence>
<feature type="transmembrane region" description="Helical" evidence="1">
    <location>
        <begin position="56"/>
        <end position="78"/>
    </location>
</feature>